<dbReference type="EMBL" id="JANPWB010000002">
    <property type="protein sequence ID" value="KAJ1207575.1"/>
    <property type="molecule type" value="Genomic_DNA"/>
</dbReference>
<sequence>MSQARVLKPSHLFTETWKDDGNAHSVLMRIVHKMVTGLRLPLLMLEFPRITRDAILTLPGQEGRPHRCETFRCNRGRRAGGGKSQGLGFPCFLFKNLESTGICKPPGLQSRTEIETVDETVTKPQ</sequence>
<evidence type="ECO:0000313" key="1">
    <source>
        <dbReference type="EMBL" id="KAJ1207575.1"/>
    </source>
</evidence>
<reference evidence="1" key="1">
    <citation type="journal article" date="2022" name="bioRxiv">
        <title>Sequencing and chromosome-scale assembly of the giantPleurodeles waltlgenome.</title>
        <authorList>
            <person name="Brown T."/>
            <person name="Elewa A."/>
            <person name="Iarovenko S."/>
            <person name="Subramanian E."/>
            <person name="Araus A.J."/>
            <person name="Petzold A."/>
            <person name="Susuki M."/>
            <person name="Suzuki K.-i.T."/>
            <person name="Hayashi T."/>
            <person name="Toyoda A."/>
            <person name="Oliveira C."/>
            <person name="Osipova E."/>
            <person name="Leigh N.D."/>
            <person name="Simon A."/>
            <person name="Yun M.H."/>
        </authorList>
    </citation>
    <scope>NUCLEOTIDE SEQUENCE</scope>
    <source>
        <strain evidence="1">20211129_DDA</strain>
        <tissue evidence="1">Liver</tissue>
    </source>
</reference>
<keyword evidence="2" id="KW-1185">Reference proteome</keyword>
<dbReference type="AlphaFoldDB" id="A0AAV7W0T5"/>
<evidence type="ECO:0000313" key="2">
    <source>
        <dbReference type="Proteomes" id="UP001066276"/>
    </source>
</evidence>
<organism evidence="1 2">
    <name type="scientific">Pleurodeles waltl</name>
    <name type="common">Iberian ribbed newt</name>
    <dbReference type="NCBI Taxonomy" id="8319"/>
    <lineage>
        <taxon>Eukaryota</taxon>
        <taxon>Metazoa</taxon>
        <taxon>Chordata</taxon>
        <taxon>Craniata</taxon>
        <taxon>Vertebrata</taxon>
        <taxon>Euteleostomi</taxon>
        <taxon>Amphibia</taxon>
        <taxon>Batrachia</taxon>
        <taxon>Caudata</taxon>
        <taxon>Salamandroidea</taxon>
        <taxon>Salamandridae</taxon>
        <taxon>Pleurodelinae</taxon>
        <taxon>Pleurodeles</taxon>
    </lineage>
</organism>
<dbReference type="Proteomes" id="UP001066276">
    <property type="component" value="Chromosome 1_2"/>
</dbReference>
<gene>
    <name evidence="1" type="ORF">NDU88_002966</name>
</gene>
<accession>A0AAV7W0T5</accession>
<name>A0AAV7W0T5_PLEWA</name>
<protein>
    <submittedName>
        <fullName evidence="1">Uncharacterized protein</fullName>
    </submittedName>
</protein>
<comment type="caution">
    <text evidence="1">The sequence shown here is derived from an EMBL/GenBank/DDBJ whole genome shotgun (WGS) entry which is preliminary data.</text>
</comment>
<proteinExistence type="predicted"/>